<protein>
    <submittedName>
        <fullName evidence="1">Uncharacterized protein</fullName>
    </submittedName>
</protein>
<evidence type="ECO:0000313" key="2">
    <source>
        <dbReference type="Proteomes" id="UP000077349"/>
    </source>
</evidence>
<dbReference type="EMBL" id="LVHD01000128">
    <property type="protein sequence ID" value="OAG75114.1"/>
    <property type="molecule type" value="Genomic_DNA"/>
</dbReference>
<name>A0A177G790_9PROT</name>
<gene>
    <name evidence="1" type="ORF">Amal_03715</name>
</gene>
<evidence type="ECO:0000313" key="1">
    <source>
        <dbReference type="EMBL" id="OAG75114.1"/>
    </source>
</evidence>
<accession>A0A177G790</accession>
<dbReference type="PATRIC" id="fig|178901.16.peg.4003"/>
<comment type="caution">
    <text evidence="1">The sequence shown here is derived from an EMBL/GenBank/DDBJ whole genome shotgun (WGS) entry which is preliminary data.</text>
</comment>
<dbReference type="Proteomes" id="UP000077349">
    <property type="component" value="Unassembled WGS sequence"/>
</dbReference>
<organism evidence="1 2">
    <name type="scientific">Acetobacter malorum</name>
    <dbReference type="NCBI Taxonomy" id="178901"/>
    <lineage>
        <taxon>Bacteria</taxon>
        <taxon>Pseudomonadati</taxon>
        <taxon>Pseudomonadota</taxon>
        <taxon>Alphaproteobacteria</taxon>
        <taxon>Acetobacterales</taxon>
        <taxon>Acetobacteraceae</taxon>
        <taxon>Acetobacter</taxon>
    </lineage>
</organism>
<dbReference type="AlphaFoldDB" id="A0A177G790"/>
<sequence>MTNAVKYTIIIKNRDNGDTATLQEAYPVSMAGPYKPDFEAKAHKLFTMTNITRGWNTSYENCDVSIHEGHWIGFPNSSID</sequence>
<reference evidence="1 2" key="1">
    <citation type="submission" date="2016-03" db="EMBL/GenBank/DDBJ databases">
        <title>Draft genome sequence of Acetobacter malorum CECT 7742, a strain isolated from strawberry vinegar.</title>
        <authorList>
            <person name="Sainz F."/>
            <person name="Mas A."/>
            <person name="Torija M.J."/>
        </authorList>
    </citation>
    <scope>NUCLEOTIDE SEQUENCE [LARGE SCALE GENOMIC DNA]</scope>
    <source>
        <strain evidence="1 2">CECT 7742</strain>
    </source>
</reference>
<proteinExistence type="predicted"/>